<gene>
    <name evidence="1" type="ORF">LCGC14_0444020</name>
</gene>
<protein>
    <submittedName>
        <fullName evidence="1">Uncharacterized protein</fullName>
    </submittedName>
</protein>
<sequence length="182" mass="20284">MSSTKETKNTVNEDWSWVDPDLVNLEPYECGHCGFHIGIDSNYLDRDSRVVVCPNCETEGKVTDEVRAKNTESIGKVDMMVWCEACGPGIEITPHLIKPDTSIKTARLLLDQTIRTTVGDPPQIMEVPDLAETFCNKCGIRRTVTDKVAVDIVREMIGAKHTSDMFRKLQQLVTASATNNQV</sequence>
<proteinExistence type="predicted"/>
<name>A0A0F9VTL6_9ZZZZ</name>
<evidence type="ECO:0000313" key="1">
    <source>
        <dbReference type="EMBL" id="KKN69113.1"/>
    </source>
</evidence>
<reference evidence="1" key="1">
    <citation type="journal article" date="2015" name="Nature">
        <title>Complex archaea that bridge the gap between prokaryotes and eukaryotes.</title>
        <authorList>
            <person name="Spang A."/>
            <person name="Saw J.H."/>
            <person name="Jorgensen S.L."/>
            <person name="Zaremba-Niedzwiedzka K."/>
            <person name="Martijn J."/>
            <person name="Lind A.E."/>
            <person name="van Eijk R."/>
            <person name="Schleper C."/>
            <person name="Guy L."/>
            <person name="Ettema T.J."/>
        </authorList>
    </citation>
    <scope>NUCLEOTIDE SEQUENCE</scope>
</reference>
<comment type="caution">
    <text evidence="1">The sequence shown here is derived from an EMBL/GenBank/DDBJ whole genome shotgun (WGS) entry which is preliminary data.</text>
</comment>
<dbReference type="AlphaFoldDB" id="A0A0F9VTL6"/>
<organism evidence="1">
    <name type="scientific">marine sediment metagenome</name>
    <dbReference type="NCBI Taxonomy" id="412755"/>
    <lineage>
        <taxon>unclassified sequences</taxon>
        <taxon>metagenomes</taxon>
        <taxon>ecological metagenomes</taxon>
    </lineage>
</organism>
<dbReference type="EMBL" id="LAZR01000432">
    <property type="protein sequence ID" value="KKN69113.1"/>
    <property type="molecule type" value="Genomic_DNA"/>
</dbReference>
<accession>A0A0F9VTL6</accession>